<dbReference type="AlphaFoldDB" id="A0A3N2Q091"/>
<dbReference type="Pfam" id="PF03992">
    <property type="entry name" value="ABM"/>
    <property type="match status" value="1"/>
</dbReference>
<sequence>MAGRIDLVGIVTPKPGHTERFIDLFTKCAEYAEKNEPGTLTYRYHRGDKAKNDGLEELVIRETYENQAALDKHMTSPPVQVIMKELEAGTLVDKVKVIHITPGGGVQRAKI</sequence>
<dbReference type="PANTHER" id="PTHR40624:SF1">
    <property type="entry name" value="BIOSYNTHESIS MONOOXYGENASE, PUTATIVE (AFU_ORTHOLOGUE AFUA_1G12025)-RELATED"/>
    <property type="match status" value="1"/>
</dbReference>
<evidence type="ECO:0000313" key="2">
    <source>
        <dbReference type="EMBL" id="ROT40189.1"/>
    </source>
</evidence>
<dbReference type="OrthoDB" id="10011777at2759"/>
<evidence type="ECO:0000259" key="1">
    <source>
        <dbReference type="PROSITE" id="PS51725"/>
    </source>
</evidence>
<dbReference type="EMBL" id="ML119052">
    <property type="protein sequence ID" value="ROT40189.1"/>
    <property type="molecule type" value="Genomic_DNA"/>
</dbReference>
<organism evidence="2 3">
    <name type="scientific">Sodiomyces alkalinus (strain CBS 110278 / VKM F-3762 / F11)</name>
    <name type="common">Alkaliphilic filamentous fungus</name>
    <dbReference type="NCBI Taxonomy" id="1314773"/>
    <lineage>
        <taxon>Eukaryota</taxon>
        <taxon>Fungi</taxon>
        <taxon>Dikarya</taxon>
        <taxon>Ascomycota</taxon>
        <taxon>Pezizomycotina</taxon>
        <taxon>Sordariomycetes</taxon>
        <taxon>Hypocreomycetidae</taxon>
        <taxon>Glomerellales</taxon>
        <taxon>Plectosphaerellaceae</taxon>
        <taxon>Sodiomyces</taxon>
    </lineage>
</organism>
<keyword evidence="3" id="KW-1185">Reference proteome</keyword>
<proteinExistence type="predicted"/>
<accession>A0A3N2Q091</accession>
<dbReference type="GeneID" id="39577116"/>
<name>A0A3N2Q091_SODAK</name>
<dbReference type="RefSeq" id="XP_028467995.1">
    <property type="nucleotide sequence ID" value="XM_028608638.1"/>
</dbReference>
<dbReference type="Gene3D" id="3.30.70.100">
    <property type="match status" value="1"/>
</dbReference>
<dbReference type="SUPFAM" id="SSF54909">
    <property type="entry name" value="Dimeric alpha+beta barrel"/>
    <property type="match status" value="1"/>
</dbReference>
<dbReference type="PROSITE" id="PS51725">
    <property type="entry name" value="ABM"/>
    <property type="match status" value="1"/>
</dbReference>
<dbReference type="InterPro" id="IPR011008">
    <property type="entry name" value="Dimeric_a/b-barrel"/>
</dbReference>
<feature type="domain" description="ABM" evidence="1">
    <location>
        <begin position="5"/>
        <end position="99"/>
    </location>
</feature>
<dbReference type="InterPro" id="IPR007138">
    <property type="entry name" value="ABM_dom"/>
</dbReference>
<evidence type="ECO:0000313" key="3">
    <source>
        <dbReference type="Proteomes" id="UP000272025"/>
    </source>
</evidence>
<dbReference type="Proteomes" id="UP000272025">
    <property type="component" value="Unassembled WGS sequence"/>
</dbReference>
<gene>
    <name evidence="2" type="ORF">SODALDRAFT_290206</name>
</gene>
<dbReference type="PANTHER" id="PTHR40624">
    <property type="entry name" value="BIOSYNTHESIS MONOOXYGENASE, PUTATIVE (AFU_ORTHOLOGUE AFUA_1G12025)-RELATED"/>
    <property type="match status" value="1"/>
</dbReference>
<protein>
    <recommendedName>
        <fullName evidence="1">ABM domain-containing protein</fullName>
    </recommendedName>
</protein>
<reference evidence="2 3" key="1">
    <citation type="journal article" date="2018" name="Mol. Ecol.">
        <title>The obligate alkalophilic soda-lake fungus Sodiomyces alkalinus has shifted to a protein diet.</title>
        <authorList>
            <person name="Grum-Grzhimaylo A.A."/>
            <person name="Falkoski D.L."/>
            <person name="van den Heuvel J."/>
            <person name="Valero-Jimenez C.A."/>
            <person name="Min B."/>
            <person name="Choi I.G."/>
            <person name="Lipzen A."/>
            <person name="Daum C.G."/>
            <person name="Aanen D.K."/>
            <person name="Tsang A."/>
            <person name="Henrissat B."/>
            <person name="Bilanenko E.N."/>
            <person name="de Vries R.P."/>
            <person name="van Kan J.A.L."/>
            <person name="Grigoriev I.V."/>
            <person name="Debets A.J.M."/>
        </authorList>
    </citation>
    <scope>NUCLEOTIDE SEQUENCE [LARGE SCALE GENOMIC DNA]</scope>
    <source>
        <strain evidence="2 3">F11</strain>
    </source>
</reference>